<dbReference type="OrthoDB" id="6063111at2759"/>
<accession>A0A8S3UJF4</accession>
<dbReference type="EMBL" id="CAJPWZ010002848">
    <property type="protein sequence ID" value="CAG2246240.1"/>
    <property type="molecule type" value="Genomic_DNA"/>
</dbReference>
<gene>
    <name evidence="1" type="ORF">MEDL_58236</name>
</gene>
<reference evidence="1" key="1">
    <citation type="submission" date="2021-03" db="EMBL/GenBank/DDBJ databases">
        <authorList>
            <person name="Bekaert M."/>
        </authorList>
    </citation>
    <scope>NUCLEOTIDE SEQUENCE</scope>
</reference>
<protein>
    <submittedName>
        <fullName evidence="1">Uncharacterized protein</fullName>
    </submittedName>
</protein>
<dbReference type="AlphaFoldDB" id="A0A8S3UJF4"/>
<keyword evidence="2" id="KW-1185">Reference proteome</keyword>
<dbReference type="Proteomes" id="UP000683360">
    <property type="component" value="Unassembled WGS sequence"/>
</dbReference>
<comment type="caution">
    <text evidence="1">The sequence shown here is derived from an EMBL/GenBank/DDBJ whole genome shotgun (WGS) entry which is preliminary data.</text>
</comment>
<dbReference type="PANTHER" id="PTHR24024">
    <property type="entry name" value="PULMONARY SURFACTANT-ASSOCIATED PROTEIN A"/>
    <property type="match status" value="1"/>
</dbReference>
<evidence type="ECO:0000313" key="1">
    <source>
        <dbReference type="EMBL" id="CAG2246240.1"/>
    </source>
</evidence>
<dbReference type="InterPro" id="IPR051077">
    <property type="entry name" value="Ca-dependent_lectin"/>
</dbReference>
<proteinExistence type="predicted"/>
<dbReference type="PANTHER" id="PTHR24024:SF18">
    <property type="entry name" value="SHORT-CHAIN COLLAGEN C4-LIKE"/>
    <property type="match status" value="1"/>
</dbReference>
<name>A0A8S3UJF4_MYTED</name>
<sequence>MQNENRSDNVMIPGRKSCYSGWNMEYTGLLASGNQGYSPSTYLCVDGQPEYIPSVTVDCIDTGEQTKRLLLNDPDVINARMTALENKVTQSQTALENKFIQSQALLKNKISLLQTELSEEKTKNANLRQTVTNIDSMLCSWIEVLPYRSKSNFGGPSNTLCLPDDLELSNDTFSSIDSLLYGSEYERNTFASNSDDEDMPCVVCRMRTAATTLMIPGRKSCYSGWNLEYTGLLASGYQAYTPSTYLCVDSHPEYIPSGQEDKNGHLFYVVGYKCGPLPCPPYHDNRMAYCVVCFK</sequence>
<organism evidence="1 2">
    <name type="scientific">Mytilus edulis</name>
    <name type="common">Blue mussel</name>
    <dbReference type="NCBI Taxonomy" id="6550"/>
    <lineage>
        <taxon>Eukaryota</taxon>
        <taxon>Metazoa</taxon>
        <taxon>Spiralia</taxon>
        <taxon>Lophotrochozoa</taxon>
        <taxon>Mollusca</taxon>
        <taxon>Bivalvia</taxon>
        <taxon>Autobranchia</taxon>
        <taxon>Pteriomorphia</taxon>
        <taxon>Mytilida</taxon>
        <taxon>Mytiloidea</taxon>
        <taxon>Mytilidae</taxon>
        <taxon>Mytilinae</taxon>
        <taxon>Mytilus</taxon>
    </lineage>
</organism>
<evidence type="ECO:0000313" key="2">
    <source>
        <dbReference type="Proteomes" id="UP000683360"/>
    </source>
</evidence>
<dbReference type="GO" id="GO:0005615">
    <property type="term" value="C:extracellular space"/>
    <property type="evidence" value="ECO:0007669"/>
    <property type="project" value="TreeGrafter"/>
</dbReference>